<accession>A0ABR4ZUB5</accession>
<reference evidence="1 2" key="1">
    <citation type="submission" date="2014-08" db="EMBL/GenBank/DDBJ databases">
        <title>Methylacidiphilum kamchatkense strain Kam1 draft genome sequence.</title>
        <authorList>
            <person name="Birkeland N.-K."/>
            <person name="Erikstad H.A."/>
        </authorList>
    </citation>
    <scope>NUCLEOTIDE SEQUENCE [LARGE SCALE GENOMIC DNA]</scope>
    <source>
        <strain evidence="1 2">Kam1</strain>
    </source>
</reference>
<evidence type="ECO:0000313" key="1">
    <source>
        <dbReference type="EMBL" id="KIE57723.1"/>
    </source>
</evidence>
<organism evidence="1 2">
    <name type="scientific">Methylacidiphilum kamchatkense Kam1</name>
    <dbReference type="NCBI Taxonomy" id="1202785"/>
    <lineage>
        <taxon>Bacteria</taxon>
        <taxon>Pseudomonadati</taxon>
        <taxon>Verrucomicrobiota</taxon>
        <taxon>Methylacidiphilae</taxon>
        <taxon>Methylacidiphilales</taxon>
        <taxon>Methylacidiphilaceae</taxon>
        <taxon>Methylacidiphilum (ex Ratnadevi et al. 2023)</taxon>
    </lineage>
</organism>
<dbReference type="Proteomes" id="UP000031594">
    <property type="component" value="Unassembled WGS sequence"/>
</dbReference>
<dbReference type="EMBL" id="JQNX01000017">
    <property type="protein sequence ID" value="KIE57723.1"/>
    <property type="molecule type" value="Genomic_DNA"/>
</dbReference>
<gene>
    <name evidence="1" type="ORF">A946_11695</name>
</gene>
<proteinExistence type="predicted"/>
<sequence length="85" mass="8721">MTVNASIDNGYTAVAGPNFQGVFLSAPSIFVNGPFVTDGNTIVHASGPISAAVYVASPVSPFFPSVYTAVLSTKNGPVVSAFPWK</sequence>
<comment type="caution">
    <text evidence="1">The sequence shown here is derived from an EMBL/GenBank/DDBJ whole genome shotgun (WGS) entry which is preliminary data.</text>
</comment>
<keyword evidence="2" id="KW-1185">Reference proteome</keyword>
<protein>
    <submittedName>
        <fullName evidence="1">Uncharacterized protein</fullName>
    </submittedName>
</protein>
<evidence type="ECO:0000313" key="2">
    <source>
        <dbReference type="Proteomes" id="UP000031594"/>
    </source>
</evidence>
<name>A0ABR4ZUB5_9BACT</name>